<organism evidence="1">
    <name type="scientific">Cacopsylla melanoneura</name>
    <dbReference type="NCBI Taxonomy" id="428564"/>
    <lineage>
        <taxon>Eukaryota</taxon>
        <taxon>Metazoa</taxon>
        <taxon>Ecdysozoa</taxon>
        <taxon>Arthropoda</taxon>
        <taxon>Hexapoda</taxon>
        <taxon>Insecta</taxon>
        <taxon>Pterygota</taxon>
        <taxon>Neoptera</taxon>
        <taxon>Paraneoptera</taxon>
        <taxon>Hemiptera</taxon>
        <taxon>Sternorrhyncha</taxon>
        <taxon>Psylloidea</taxon>
        <taxon>Psyllidae</taxon>
        <taxon>Psyllinae</taxon>
        <taxon>Cacopsylla</taxon>
    </lineage>
</organism>
<evidence type="ECO:0000313" key="1">
    <source>
        <dbReference type="EMBL" id="CAG6745286.1"/>
    </source>
</evidence>
<protein>
    <submittedName>
        <fullName evidence="1">Uncharacterized protein</fullName>
    </submittedName>
</protein>
<dbReference type="EMBL" id="HBUF01489525">
    <property type="protein sequence ID" value="CAG6745286.1"/>
    <property type="molecule type" value="Transcribed_RNA"/>
</dbReference>
<proteinExistence type="predicted"/>
<sequence>MIFRSVWLIPLVWEGRSLRVLAHKTLFPFSSLEWRSKESIFSHSADPLNCTLASALLASTQSPLPAVPKLAPSPCPAILCREHFYLLLSVLQVVLLSLQA</sequence>
<accession>A0A8D9E9B2</accession>
<reference evidence="1" key="1">
    <citation type="submission" date="2021-05" db="EMBL/GenBank/DDBJ databases">
        <authorList>
            <person name="Alioto T."/>
            <person name="Alioto T."/>
            <person name="Gomez Garrido J."/>
        </authorList>
    </citation>
    <scope>NUCLEOTIDE SEQUENCE</scope>
</reference>
<dbReference type="AlphaFoldDB" id="A0A8D9E9B2"/>
<name>A0A8D9E9B2_9HEMI</name>